<gene>
    <name evidence="2" type="ORF">FPZ49_31510</name>
</gene>
<dbReference type="OrthoDB" id="965391at2"/>
<keyword evidence="3" id="KW-1185">Reference proteome</keyword>
<protein>
    <submittedName>
        <fullName evidence="2">Uncharacterized protein</fullName>
    </submittedName>
</protein>
<evidence type="ECO:0000313" key="3">
    <source>
        <dbReference type="Proteomes" id="UP000317036"/>
    </source>
</evidence>
<evidence type="ECO:0000256" key="1">
    <source>
        <dbReference type="SAM" id="MobiDB-lite"/>
    </source>
</evidence>
<dbReference type="Proteomes" id="UP000317036">
    <property type="component" value="Unassembled WGS sequence"/>
</dbReference>
<feature type="region of interest" description="Disordered" evidence="1">
    <location>
        <begin position="1"/>
        <end position="77"/>
    </location>
</feature>
<reference evidence="2 3" key="1">
    <citation type="submission" date="2019-07" db="EMBL/GenBank/DDBJ databases">
        <authorList>
            <person name="Kim J."/>
        </authorList>
    </citation>
    <scope>NUCLEOTIDE SEQUENCE [LARGE SCALE GENOMIC DNA]</scope>
    <source>
        <strain evidence="2 3">JC52</strain>
    </source>
</reference>
<sequence length="77" mass="8379">MFSFVDSALAKTSSHGSGTGSKSSSSKVHSYTKKNGTHVNSYHRTTPDHTVKNNYNTKPNLNPWTGKTGTRTYSGSR</sequence>
<name>A0A559JSS5_9BACL</name>
<feature type="compositionally biased region" description="Polar residues" evidence="1">
    <location>
        <begin position="52"/>
        <end position="77"/>
    </location>
</feature>
<accession>A0A559JSS5</accession>
<comment type="caution">
    <text evidence="2">The sequence shown here is derived from an EMBL/GenBank/DDBJ whole genome shotgun (WGS) entry which is preliminary data.</text>
</comment>
<proteinExistence type="predicted"/>
<dbReference type="AlphaFoldDB" id="A0A559JSS5"/>
<evidence type="ECO:0000313" key="2">
    <source>
        <dbReference type="EMBL" id="TVY02929.1"/>
    </source>
</evidence>
<feature type="compositionally biased region" description="Low complexity" evidence="1">
    <location>
        <begin position="11"/>
        <end position="29"/>
    </location>
</feature>
<organism evidence="2 3">
    <name type="scientific">Paenibacillus cremeus</name>
    <dbReference type="NCBI Taxonomy" id="2163881"/>
    <lineage>
        <taxon>Bacteria</taxon>
        <taxon>Bacillati</taxon>
        <taxon>Bacillota</taxon>
        <taxon>Bacilli</taxon>
        <taxon>Bacillales</taxon>
        <taxon>Paenibacillaceae</taxon>
        <taxon>Paenibacillus</taxon>
    </lineage>
</organism>
<dbReference type="EMBL" id="VNJI01000064">
    <property type="protein sequence ID" value="TVY02929.1"/>
    <property type="molecule type" value="Genomic_DNA"/>
</dbReference>